<evidence type="ECO:0000256" key="7">
    <source>
        <dbReference type="ARBA" id="ARBA00022737"/>
    </source>
</evidence>
<evidence type="ECO:0000256" key="1">
    <source>
        <dbReference type="ARBA" id="ARBA00004251"/>
    </source>
</evidence>
<evidence type="ECO:0000256" key="9">
    <source>
        <dbReference type="ARBA" id="ARBA00023136"/>
    </source>
</evidence>
<dbReference type="SUPFAM" id="SSF52058">
    <property type="entry name" value="L domain-like"/>
    <property type="match status" value="3"/>
</dbReference>
<sequence length="800" mass="89925">MKSITKSFFTVGLVFLELLVVADINFSFCNGSSHVGCVQSERKALLSFKQGLSYDPSNRLASWGGDGDCCRWAGVVCDNFTGHVIQLRLRNPHLEYFTDYEEEPYASSATIVAVYEAYERSMLGGKINPSLLDLKHLIYLDLSGNHFDGHDIPEFLGSIENLRYLNLSNAGFSGMIPQQLGNLSSLQNLDLNFEFQSSNDITVLHVENLFWLSGLSLLEHLDLSGVNLSKASDHWLPMTNTLSSLKVLQLSKCKLDQYHSLPLPMVNFSSSLTTLDLSDNRFSNHLILSWICDLSHLVFLNLGRNRFRGSIPVGLQNLTSLKHLDLTMNYFNSSIPKWLYGFSHLEYLSLRQNYLQGRISSGIGNLTSLERLDLSFNDQLVGSIPRSFGRLCNLRSISLSGIELSQEMCEILDIFSRCISNNLESLYIGGSQISGQFTDQLGKFKNLHTFYASENSISGPMPSSLGELSSLKFLIISSNKLNGTLSEIHFANITRLLVFDASENPLALTVSLDWIPRFQLAYLNLRSCNLGYRFPLWLQTQKFLEYIDISNSGISDNIPNPFWNILSRTYQLNLSCNNMYGPIPELTNASTLFVLDLSSNNFSGPLPLLHSNVSTVNFSNNTFSGSISQFLCYKTRESKKTEVLKLRFNSLAEELPDCWMNWPSLIILDLGNNKFTGSLPTSIGTLMMLESLRLRKNHFFGTIPVALNNCTELRVLDVSGNELVGIIPSWMGERFSSRMIILNLRSNKFHGFLPLELCRLASLQILDLADNNLFGVLPRCIKKHKCHGDNNISCEQRCMV</sequence>
<gene>
    <name evidence="15" type="ORF">Ddye_027476</name>
</gene>
<dbReference type="InterPro" id="IPR055414">
    <property type="entry name" value="LRR_R13L4/SHOC2-like"/>
</dbReference>
<comment type="caution">
    <text evidence="15">The sequence shown here is derived from an EMBL/GenBank/DDBJ whole genome shotgun (WGS) entry which is preliminary data.</text>
</comment>
<keyword evidence="10" id="KW-0675">Receptor</keyword>
<evidence type="ECO:0000256" key="8">
    <source>
        <dbReference type="ARBA" id="ARBA00022989"/>
    </source>
</evidence>
<dbReference type="InterPro" id="IPR001611">
    <property type="entry name" value="Leu-rich_rpt"/>
</dbReference>
<evidence type="ECO:0000256" key="10">
    <source>
        <dbReference type="ARBA" id="ARBA00023170"/>
    </source>
</evidence>
<dbReference type="Pfam" id="PF23598">
    <property type="entry name" value="LRR_14"/>
    <property type="match status" value="1"/>
</dbReference>
<dbReference type="FunFam" id="3.80.10.10:FF:000041">
    <property type="entry name" value="LRR receptor-like serine/threonine-protein kinase ERECTA"/>
    <property type="match status" value="1"/>
</dbReference>
<keyword evidence="11" id="KW-0325">Glycoprotein</keyword>
<keyword evidence="8" id="KW-1133">Transmembrane helix</keyword>
<dbReference type="GO" id="GO:0005886">
    <property type="term" value="C:plasma membrane"/>
    <property type="evidence" value="ECO:0007669"/>
    <property type="project" value="UniProtKB-SubCell"/>
</dbReference>
<keyword evidence="7" id="KW-0677">Repeat</keyword>
<feature type="domain" description="Leucine-rich repeat-containing N-terminal plant-type" evidence="13">
    <location>
        <begin position="39"/>
        <end position="78"/>
    </location>
</feature>
<evidence type="ECO:0000313" key="16">
    <source>
        <dbReference type="Proteomes" id="UP001280121"/>
    </source>
</evidence>
<evidence type="ECO:0000256" key="3">
    <source>
        <dbReference type="ARBA" id="ARBA00022475"/>
    </source>
</evidence>
<keyword evidence="3" id="KW-1003">Cell membrane</keyword>
<dbReference type="Pfam" id="PF08263">
    <property type="entry name" value="LRRNT_2"/>
    <property type="match status" value="1"/>
</dbReference>
<keyword evidence="5" id="KW-0812">Transmembrane</keyword>
<evidence type="ECO:0000256" key="2">
    <source>
        <dbReference type="ARBA" id="ARBA00009592"/>
    </source>
</evidence>
<feature type="signal peptide" evidence="12">
    <location>
        <begin position="1"/>
        <end position="31"/>
    </location>
</feature>
<dbReference type="Gene3D" id="3.80.10.10">
    <property type="entry name" value="Ribonuclease Inhibitor"/>
    <property type="match status" value="4"/>
</dbReference>
<comment type="similarity">
    <text evidence="2">Belongs to the RLP family.</text>
</comment>
<dbReference type="Pfam" id="PF00560">
    <property type="entry name" value="LRR_1"/>
    <property type="match status" value="5"/>
</dbReference>
<evidence type="ECO:0000256" key="5">
    <source>
        <dbReference type="ARBA" id="ARBA00022692"/>
    </source>
</evidence>
<organism evidence="15 16">
    <name type="scientific">Dipteronia dyeriana</name>
    <dbReference type="NCBI Taxonomy" id="168575"/>
    <lineage>
        <taxon>Eukaryota</taxon>
        <taxon>Viridiplantae</taxon>
        <taxon>Streptophyta</taxon>
        <taxon>Embryophyta</taxon>
        <taxon>Tracheophyta</taxon>
        <taxon>Spermatophyta</taxon>
        <taxon>Magnoliopsida</taxon>
        <taxon>eudicotyledons</taxon>
        <taxon>Gunneridae</taxon>
        <taxon>Pentapetalae</taxon>
        <taxon>rosids</taxon>
        <taxon>malvids</taxon>
        <taxon>Sapindales</taxon>
        <taxon>Sapindaceae</taxon>
        <taxon>Hippocastanoideae</taxon>
        <taxon>Acereae</taxon>
        <taxon>Dipteronia</taxon>
    </lineage>
</organism>
<keyword evidence="6 12" id="KW-0732">Signal</keyword>
<comment type="subcellular location">
    <subcellularLocation>
        <location evidence="1">Cell membrane</location>
        <topology evidence="1">Single-pass type I membrane protein</topology>
    </subcellularLocation>
</comment>
<dbReference type="SMART" id="SM00369">
    <property type="entry name" value="LRR_TYP"/>
    <property type="match status" value="7"/>
</dbReference>
<accession>A0AAD9TPU3</accession>
<dbReference type="InterPro" id="IPR013210">
    <property type="entry name" value="LRR_N_plant-typ"/>
</dbReference>
<dbReference type="PANTHER" id="PTHR48063">
    <property type="entry name" value="LRR RECEPTOR-LIKE KINASE"/>
    <property type="match status" value="1"/>
</dbReference>
<dbReference type="AlphaFoldDB" id="A0AAD9TPU3"/>
<proteinExistence type="inferred from homology"/>
<feature type="domain" description="Disease resistance R13L4/SHOC-2-like LRR" evidence="14">
    <location>
        <begin position="271"/>
        <end position="472"/>
    </location>
</feature>
<dbReference type="EMBL" id="JANJYI010000008">
    <property type="protein sequence ID" value="KAK2639681.1"/>
    <property type="molecule type" value="Genomic_DNA"/>
</dbReference>
<keyword evidence="9" id="KW-0472">Membrane</keyword>
<keyword evidence="4" id="KW-0433">Leucine-rich repeat</keyword>
<dbReference type="PANTHER" id="PTHR48063:SF98">
    <property type="entry name" value="LRR RECEPTOR-LIKE SERINE_THREONINE-PROTEIN KINASE FLS2"/>
    <property type="match status" value="1"/>
</dbReference>
<dbReference type="InterPro" id="IPR032675">
    <property type="entry name" value="LRR_dom_sf"/>
</dbReference>
<protein>
    <recommendedName>
        <fullName evidence="17">Leucine-rich repeat-containing N-terminal plant-type domain-containing protein</fullName>
    </recommendedName>
</protein>
<evidence type="ECO:0000256" key="4">
    <source>
        <dbReference type="ARBA" id="ARBA00022614"/>
    </source>
</evidence>
<evidence type="ECO:0000259" key="13">
    <source>
        <dbReference type="Pfam" id="PF08263"/>
    </source>
</evidence>
<evidence type="ECO:0000256" key="11">
    <source>
        <dbReference type="ARBA" id="ARBA00023180"/>
    </source>
</evidence>
<name>A0AAD9TPU3_9ROSI</name>
<evidence type="ECO:0000256" key="12">
    <source>
        <dbReference type="SAM" id="SignalP"/>
    </source>
</evidence>
<reference evidence="15" key="1">
    <citation type="journal article" date="2023" name="Plant J.">
        <title>Genome sequences and population genomics provide insights into the demographic history, inbreeding, and mutation load of two 'living fossil' tree species of Dipteronia.</title>
        <authorList>
            <person name="Feng Y."/>
            <person name="Comes H.P."/>
            <person name="Chen J."/>
            <person name="Zhu S."/>
            <person name="Lu R."/>
            <person name="Zhang X."/>
            <person name="Li P."/>
            <person name="Qiu J."/>
            <person name="Olsen K.M."/>
            <person name="Qiu Y."/>
        </authorList>
    </citation>
    <scope>NUCLEOTIDE SEQUENCE</scope>
    <source>
        <strain evidence="15">KIB01</strain>
    </source>
</reference>
<dbReference type="FunFam" id="3.80.10.10:FF:000383">
    <property type="entry name" value="Leucine-rich repeat receptor protein kinase EMS1"/>
    <property type="match status" value="1"/>
</dbReference>
<dbReference type="Proteomes" id="UP001280121">
    <property type="component" value="Unassembled WGS sequence"/>
</dbReference>
<dbReference type="InterPro" id="IPR046956">
    <property type="entry name" value="RLP23-like"/>
</dbReference>
<evidence type="ECO:0000256" key="6">
    <source>
        <dbReference type="ARBA" id="ARBA00022729"/>
    </source>
</evidence>
<keyword evidence="16" id="KW-1185">Reference proteome</keyword>
<feature type="chain" id="PRO_5042213641" description="Leucine-rich repeat-containing N-terminal plant-type domain-containing protein" evidence="12">
    <location>
        <begin position="32"/>
        <end position="800"/>
    </location>
</feature>
<evidence type="ECO:0000313" key="15">
    <source>
        <dbReference type="EMBL" id="KAK2639681.1"/>
    </source>
</evidence>
<evidence type="ECO:0000259" key="14">
    <source>
        <dbReference type="Pfam" id="PF23598"/>
    </source>
</evidence>
<evidence type="ECO:0008006" key="17">
    <source>
        <dbReference type="Google" id="ProtNLM"/>
    </source>
</evidence>
<dbReference type="InterPro" id="IPR003591">
    <property type="entry name" value="Leu-rich_rpt_typical-subtyp"/>
</dbReference>